<dbReference type="OrthoDB" id="6514113at2759"/>
<organism evidence="1 2">
    <name type="scientific">Araneus ventricosus</name>
    <name type="common">Orbweaver spider</name>
    <name type="synonym">Epeira ventricosa</name>
    <dbReference type="NCBI Taxonomy" id="182803"/>
    <lineage>
        <taxon>Eukaryota</taxon>
        <taxon>Metazoa</taxon>
        <taxon>Ecdysozoa</taxon>
        <taxon>Arthropoda</taxon>
        <taxon>Chelicerata</taxon>
        <taxon>Arachnida</taxon>
        <taxon>Araneae</taxon>
        <taxon>Araneomorphae</taxon>
        <taxon>Entelegynae</taxon>
        <taxon>Araneoidea</taxon>
        <taxon>Araneidae</taxon>
        <taxon>Araneus</taxon>
    </lineage>
</organism>
<protein>
    <recommendedName>
        <fullName evidence="3">Retrovirus-related Pol polyprotein from type-1 retrotransposable element R1</fullName>
    </recommendedName>
</protein>
<comment type="caution">
    <text evidence="1">The sequence shown here is derived from an EMBL/GenBank/DDBJ whole genome shotgun (WGS) entry which is preliminary data.</text>
</comment>
<keyword evidence="2" id="KW-1185">Reference proteome</keyword>
<dbReference type="EMBL" id="BGPR01000001">
    <property type="protein sequence ID" value="GBL72410.1"/>
    <property type="molecule type" value="Genomic_DNA"/>
</dbReference>
<dbReference type="Proteomes" id="UP000499080">
    <property type="component" value="Unassembled WGS sequence"/>
</dbReference>
<evidence type="ECO:0008006" key="3">
    <source>
        <dbReference type="Google" id="ProtNLM"/>
    </source>
</evidence>
<name>A0A4Y1ZYC0_ARAVE</name>
<accession>A0A4Y1ZYC0</accession>
<dbReference type="AlphaFoldDB" id="A0A4Y1ZYC0"/>
<evidence type="ECO:0000313" key="2">
    <source>
        <dbReference type="Proteomes" id="UP000499080"/>
    </source>
</evidence>
<gene>
    <name evidence="1" type="ORF">AVEN_115336_1</name>
</gene>
<proteinExistence type="predicted"/>
<sequence>MKDTGTKTTSLTETVAEIVGNLFPIDDIQRETDEQRRVREELCHYAVDLRDPPFTAQEIRATNGTDKMAKKKAPGGDHITMEMTIEIFKSCPTILETVFNKCLELGSFPEVWERPKLILLNKPGKNPGLSGSYDPFASSRS</sequence>
<reference evidence="1 2" key="1">
    <citation type="journal article" date="2019" name="Sci. Rep.">
        <title>Orb-weaving spider Araneus ventricosus genome elucidates the spidroin gene catalogue.</title>
        <authorList>
            <person name="Kono N."/>
            <person name="Nakamura H."/>
            <person name="Ohtoshi R."/>
            <person name="Moran D.A.P."/>
            <person name="Shinohara A."/>
            <person name="Yoshida Y."/>
            <person name="Fujiwara M."/>
            <person name="Mori M."/>
            <person name="Tomita M."/>
            <person name="Arakawa K."/>
        </authorList>
    </citation>
    <scope>NUCLEOTIDE SEQUENCE [LARGE SCALE GENOMIC DNA]</scope>
</reference>
<evidence type="ECO:0000313" key="1">
    <source>
        <dbReference type="EMBL" id="GBL72410.1"/>
    </source>
</evidence>